<evidence type="ECO:0000256" key="12">
    <source>
        <dbReference type="RuleBase" id="RU362085"/>
    </source>
</evidence>
<evidence type="ECO:0000256" key="1">
    <source>
        <dbReference type="ARBA" id="ARBA00008428"/>
    </source>
</evidence>
<protein>
    <recommendedName>
        <fullName evidence="11 12">Replicative DNA helicase</fullName>
        <ecNumber evidence="11 12">5.6.2.3</ecNumber>
    </recommendedName>
</protein>
<dbReference type="RefSeq" id="WP_248824863.1">
    <property type="nucleotide sequence ID" value="NZ_JALKFT010000010.1"/>
</dbReference>
<evidence type="ECO:0000256" key="6">
    <source>
        <dbReference type="ARBA" id="ARBA00022806"/>
    </source>
</evidence>
<dbReference type="SUPFAM" id="SSF52540">
    <property type="entry name" value="P-loop containing nucleoside triphosphate hydrolases"/>
    <property type="match status" value="1"/>
</dbReference>
<evidence type="ECO:0000256" key="9">
    <source>
        <dbReference type="ARBA" id="ARBA00023235"/>
    </source>
</evidence>
<evidence type="ECO:0000256" key="8">
    <source>
        <dbReference type="ARBA" id="ARBA00023125"/>
    </source>
</evidence>
<dbReference type="NCBIfam" id="TIGR00665">
    <property type="entry name" value="DnaB"/>
    <property type="match status" value="1"/>
</dbReference>
<dbReference type="PANTHER" id="PTHR30153">
    <property type="entry name" value="REPLICATIVE DNA HELICASE DNAB"/>
    <property type="match status" value="1"/>
</dbReference>
<dbReference type="EC" id="5.6.2.3" evidence="11 12"/>
<keyword evidence="9" id="KW-0413">Isomerase</keyword>
<reference evidence="14 15" key="1">
    <citation type="submission" date="2022-04" db="EMBL/GenBank/DDBJ databases">
        <title>Genome diversity in the genus Frankia.</title>
        <authorList>
            <person name="Carlos-Shanley C."/>
            <person name="Hahn D."/>
        </authorList>
    </citation>
    <scope>NUCLEOTIDE SEQUENCE [LARGE SCALE GENOMIC DNA]</scope>
    <source>
        <strain evidence="14 15">Ag45/Mut15</strain>
    </source>
</reference>
<evidence type="ECO:0000259" key="13">
    <source>
        <dbReference type="PROSITE" id="PS51199"/>
    </source>
</evidence>
<keyword evidence="7 12" id="KW-0067">ATP-binding</keyword>
<evidence type="ECO:0000256" key="11">
    <source>
        <dbReference type="NCBIfam" id="TIGR00665"/>
    </source>
</evidence>
<dbReference type="Proteomes" id="UP001201873">
    <property type="component" value="Unassembled WGS sequence"/>
</dbReference>
<dbReference type="Gene3D" id="3.40.50.300">
    <property type="entry name" value="P-loop containing nucleotide triphosphate hydrolases"/>
    <property type="match status" value="1"/>
</dbReference>
<dbReference type="PANTHER" id="PTHR30153:SF2">
    <property type="entry name" value="REPLICATIVE DNA HELICASE"/>
    <property type="match status" value="1"/>
</dbReference>
<dbReference type="InterPro" id="IPR016136">
    <property type="entry name" value="DNA_helicase_N/primase_C"/>
</dbReference>
<dbReference type="Gene3D" id="1.10.860.10">
    <property type="entry name" value="DNAb Helicase, Chain A"/>
    <property type="match status" value="1"/>
</dbReference>
<dbReference type="InterPro" id="IPR036185">
    <property type="entry name" value="DNA_heli_DnaB-like_N_sf"/>
</dbReference>
<evidence type="ECO:0000313" key="14">
    <source>
        <dbReference type="EMBL" id="MCK9876633.1"/>
    </source>
</evidence>
<evidence type="ECO:0000256" key="7">
    <source>
        <dbReference type="ARBA" id="ARBA00022840"/>
    </source>
</evidence>
<comment type="catalytic activity">
    <reaction evidence="10 12">
        <text>ATP + H2O = ADP + phosphate + H(+)</text>
        <dbReference type="Rhea" id="RHEA:13065"/>
        <dbReference type="ChEBI" id="CHEBI:15377"/>
        <dbReference type="ChEBI" id="CHEBI:15378"/>
        <dbReference type="ChEBI" id="CHEBI:30616"/>
        <dbReference type="ChEBI" id="CHEBI:43474"/>
        <dbReference type="ChEBI" id="CHEBI:456216"/>
        <dbReference type="EC" id="5.6.2.3"/>
    </reaction>
</comment>
<comment type="function">
    <text evidence="12">The main replicative DNA helicase, it participates in initiation and elongation during chromosome replication. Travels ahead of the DNA replisome, separating dsDNA into templates for DNA synthesis. A processive ATP-dependent 5'-3' DNA helicase it has DNA-dependent ATPase activity.</text>
</comment>
<dbReference type="Pfam" id="PF03796">
    <property type="entry name" value="DnaB_C"/>
    <property type="match status" value="1"/>
</dbReference>
<evidence type="ECO:0000256" key="2">
    <source>
        <dbReference type="ARBA" id="ARBA00022515"/>
    </source>
</evidence>
<dbReference type="InterPro" id="IPR027417">
    <property type="entry name" value="P-loop_NTPase"/>
</dbReference>
<evidence type="ECO:0000313" key="15">
    <source>
        <dbReference type="Proteomes" id="UP001201873"/>
    </source>
</evidence>
<dbReference type="InterPro" id="IPR007694">
    <property type="entry name" value="DNA_helicase_DnaB-like_C"/>
</dbReference>
<gene>
    <name evidence="14" type="primary">dnaB</name>
    <name evidence="14" type="ORF">MXD59_12730</name>
</gene>
<keyword evidence="15" id="KW-1185">Reference proteome</keyword>
<dbReference type="SUPFAM" id="SSF48024">
    <property type="entry name" value="N-terminal domain of DnaB helicase"/>
    <property type="match status" value="1"/>
</dbReference>
<dbReference type="Pfam" id="PF00772">
    <property type="entry name" value="DnaB"/>
    <property type="match status" value="1"/>
</dbReference>
<dbReference type="InterPro" id="IPR003593">
    <property type="entry name" value="AAA+_ATPase"/>
</dbReference>
<evidence type="ECO:0000256" key="4">
    <source>
        <dbReference type="ARBA" id="ARBA00022741"/>
    </source>
</evidence>
<evidence type="ECO:0000256" key="10">
    <source>
        <dbReference type="ARBA" id="ARBA00048954"/>
    </source>
</evidence>
<sequence length="443" mass="47798">MTNENSTALPPHDLHAEQAALGAMLMSRDARGDISEIIQPADFYRPAHATIFETVIRLDSKGEPADALTVAADLNRRGHLDRVGGPDYLHTLIAAVPTAANGGYYARLVAEKAVFRRLLEAGGRIAQIGQKAAGTAADAQELADQTLHAALNSSNISDGPVPLGADSRTFLDDLEALQRGDGTPTGVPTGFTDLDEVTNGLQPGQLVIIAARPSVGKTTLALDVARATALRARRPALFVSLEMGDLELRQKLRAAEARVSLRNIQTGQLTDDDWARLTQAMADTIDAPLYIDTSPLLGAAAIRTRARRMQRRHGLDLIIIDYLQLLITAKAEDNRQQEVAAISRSLKLLAGELGVPVVALSQLNRAVEQRANKRPQLSDLRDSGAIEQDADIVIMIHREDAYDENSARAGEADLIIEKNRNGPKGTITVAFQGHFSRFVDMNS</sequence>
<dbReference type="CDD" id="cd00984">
    <property type="entry name" value="DnaB_C"/>
    <property type="match status" value="1"/>
</dbReference>
<dbReference type="EMBL" id="JALKFT010000010">
    <property type="protein sequence ID" value="MCK9876633.1"/>
    <property type="molecule type" value="Genomic_DNA"/>
</dbReference>
<accession>A0ABT0K026</accession>
<dbReference type="InterPro" id="IPR007692">
    <property type="entry name" value="DNA_helicase_DnaB"/>
</dbReference>
<organism evidence="14 15">
    <name type="scientific">Frankia umida</name>
    <dbReference type="NCBI Taxonomy" id="573489"/>
    <lineage>
        <taxon>Bacteria</taxon>
        <taxon>Bacillati</taxon>
        <taxon>Actinomycetota</taxon>
        <taxon>Actinomycetes</taxon>
        <taxon>Frankiales</taxon>
        <taxon>Frankiaceae</taxon>
        <taxon>Frankia</taxon>
    </lineage>
</organism>
<keyword evidence="4 12" id="KW-0547">Nucleotide-binding</keyword>
<dbReference type="PROSITE" id="PS51199">
    <property type="entry name" value="SF4_HELICASE"/>
    <property type="match status" value="1"/>
</dbReference>
<dbReference type="SMART" id="SM00382">
    <property type="entry name" value="AAA"/>
    <property type="match status" value="1"/>
</dbReference>
<evidence type="ECO:0000256" key="3">
    <source>
        <dbReference type="ARBA" id="ARBA00022705"/>
    </source>
</evidence>
<comment type="caution">
    <text evidence="14">The sequence shown here is derived from an EMBL/GenBank/DDBJ whole genome shotgun (WGS) entry which is preliminary data.</text>
</comment>
<name>A0ABT0K026_9ACTN</name>
<feature type="domain" description="SF4 helicase" evidence="13">
    <location>
        <begin position="180"/>
        <end position="443"/>
    </location>
</feature>
<keyword evidence="3 12" id="KW-0235">DNA replication</keyword>
<keyword evidence="5 12" id="KW-0378">Hydrolase</keyword>
<keyword evidence="6 12" id="KW-0347">Helicase</keyword>
<keyword evidence="8 12" id="KW-0238">DNA-binding</keyword>
<dbReference type="InterPro" id="IPR007693">
    <property type="entry name" value="DNA_helicase_DnaB-like_N"/>
</dbReference>
<keyword evidence="2 12" id="KW-0639">Primosome</keyword>
<comment type="similarity">
    <text evidence="1 12">Belongs to the helicase family. DnaB subfamily.</text>
</comment>
<evidence type="ECO:0000256" key="5">
    <source>
        <dbReference type="ARBA" id="ARBA00022801"/>
    </source>
</evidence>
<dbReference type="GO" id="GO:0016787">
    <property type="term" value="F:hydrolase activity"/>
    <property type="evidence" value="ECO:0007669"/>
    <property type="project" value="UniProtKB-KW"/>
</dbReference>
<dbReference type="GO" id="GO:0003678">
    <property type="term" value="F:DNA helicase activity"/>
    <property type="evidence" value="ECO:0007669"/>
    <property type="project" value="UniProtKB-EC"/>
</dbReference>
<proteinExistence type="inferred from homology"/>